<feature type="region of interest" description="Disordered" evidence="1">
    <location>
        <begin position="1"/>
        <end position="24"/>
    </location>
</feature>
<feature type="compositionally biased region" description="Low complexity" evidence="1">
    <location>
        <begin position="1"/>
        <end position="19"/>
    </location>
</feature>
<dbReference type="EMBL" id="SRSC01000001">
    <property type="protein sequence ID" value="TGU74428.1"/>
    <property type="molecule type" value="Genomic_DNA"/>
</dbReference>
<dbReference type="Gene3D" id="1.10.1130.10">
    <property type="entry name" value="Flavocytochrome C3, Chain A"/>
    <property type="match status" value="1"/>
</dbReference>
<sequence length="305" mass="33250">MPAKVSSSATAHATALSESRGQDKKDFHCDSCHFPDAFNITDKGADGKTKPKTAAAVNGGLTCASCHLTPDGNIRASHSTSGAPHKTVVEPALQSSVMCGHCHGYQSPDKRVPGKMFQTFLEWQEDYYKPGLGKDQCQDCHMPRTLRKTAEDFDVPPRSVGRHTWTGAHSRQRHLSSLSVTIVQPYENKQSLDFAVVNIGAGHSVPTGEPSRAVYLQVEVSDKKGVSTSRKEWMFAPTTDGQTTDVMGPHEASIRAGEERTLHWDPALAPGEYTVKARLLYCTDRFQTKPAKEEVTSATLVITAK</sequence>
<name>A0A4S1CKZ5_9BACT</name>
<keyword evidence="3" id="KW-1185">Reference proteome</keyword>
<dbReference type="AlphaFoldDB" id="A0A4S1CKZ5"/>
<evidence type="ECO:0000256" key="1">
    <source>
        <dbReference type="SAM" id="MobiDB-lite"/>
    </source>
</evidence>
<proteinExistence type="predicted"/>
<dbReference type="SUPFAM" id="SSF48695">
    <property type="entry name" value="Multiheme cytochromes"/>
    <property type="match status" value="1"/>
</dbReference>
<reference evidence="2 3" key="1">
    <citation type="submission" date="2019-04" db="EMBL/GenBank/DDBJ databases">
        <title>Geobacter oryzae sp. nov., ferric-reducing bacteria isolated from paddy soil.</title>
        <authorList>
            <person name="Xu Z."/>
            <person name="Masuda Y."/>
            <person name="Itoh H."/>
            <person name="Senoo K."/>
        </authorList>
    </citation>
    <scope>NUCLEOTIDE SEQUENCE [LARGE SCALE GENOMIC DNA]</scope>
    <source>
        <strain evidence="2 3">Red111</strain>
    </source>
</reference>
<accession>A0A4S1CKZ5</accession>
<gene>
    <name evidence="2" type="ORF">E4633_02895</name>
</gene>
<comment type="caution">
    <text evidence="2">The sequence shown here is derived from an EMBL/GenBank/DDBJ whole genome shotgun (WGS) entry which is preliminary data.</text>
</comment>
<organism evidence="2 3">
    <name type="scientific">Geomonas terrae</name>
    <dbReference type="NCBI Taxonomy" id="2562681"/>
    <lineage>
        <taxon>Bacteria</taxon>
        <taxon>Pseudomonadati</taxon>
        <taxon>Thermodesulfobacteriota</taxon>
        <taxon>Desulfuromonadia</taxon>
        <taxon>Geobacterales</taxon>
        <taxon>Geobacteraceae</taxon>
        <taxon>Geomonas</taxon>
    </lineage>
</organism>
<protein>
    <submittedName>
        <fullName evidence="2">Uncharacterized protein</fullName>
    </submittedName>
</protein>
<evidence type="ECO:0000313" key="3">
    <source>
        <dbReference type="Proteomes" id="UP000306416"/>
    </source>
</evidence>
<evidence type="ECO:0000313" key="2">
    <source>
        <dbReference type="EMBL" id="TGU74428.1"/>
    </source>
</evidence>
<dbReference type="Proteomes" id="UP000306416">
    <property type="component" value="Unassembled WGS sequence"/>
</dbReference>
<dbReference type="InterPro" id="IPR036280">
    <property type="entry name" value="Multihaem_cyt_sf"/>
</dbReference>